<comment type="caution">
    <text evidence="2">The sequence shown here is derived from an EMBL/GenBank/DDBJ whole genome shotgun (WGS) entry which is preliminary data.</text>
</comment>
<evidence type="ECO:0000256" key="1">
    <source>
        <dbReference type="SAM" id="MobiDB-lite"/>
    </source>
</evidence>
<evidence type="ECO:0000313" key="2">
    <source>
        <dbReference type="EMBL" id="GFJ91566.1"/>
    </source>
</evidence>
<gene>
    <name evidence="2" type="ORF">Prum_052080</name>
</gene>
<name>A0A6V8LBV6_9ACTN</name>
<keyword evidence="3" id="KW-1185">Reference proteome</keyword>
<dbReference type="Proteomes" id="UP000482960">
    <property type="component" value="Unassembled WGS sequence"/>
</dbReference>
<reference evidence="2 3" key="2">
    <citation type="submission" date="2020-03" db="EMBL/GenBank/DDBJ databases">
        <authorList>
            <person name="Ichikawa N."/>
            <person name="Kimura A."/>
            <person name="Kitahashi Y."/>
            <person name="Uohara A."/>
        </authorList>
    </citation>
    <scope>NUCLEOTIDE SEQUENCE [LARGE SCALE GENOMIC DNA]</scope>
    <source>
        <strain evidence="2 3">NBRC 108638</strain>
    </source>
</reference>
<accession>A0A6V8LBV6</accession>
<organism evidence="2 3">
    <name type="scientific">Phytohabitans rumicis</name>
    <dbReference type="NCBI Taxonomy" id="1076125"/>
    <lineage>
        <taxon>Bacteria</taxon>
        <taxon>Bacillati</taxon>
        <taxon>Actinomycetota</taxon>
        <taxon>Actinomycetes</taxon>
        <taxon>Micromonosporales</taxon>
        <taxon>Micromonosporaceae</taxon>
    </lineage>
</organism>
<dbReference type="EMBL" id="BLPG01000001">
    <property type="protein sequence ID" value="GFJ91566.1"/>
    <property type="molecule type" value="Genomic_DNA"/>
</dbReference>
<sequence length="130" mass="14228">MTAVNISGTFAKDERPYNGLEAIAEQLVDDEFGTHYTISRIKPHGYNKKPGEAVVPVAKHEHIEVVTGDDAEWVAKKLDERYRARSEREAGPATPLPSPGQVDGQMAIDGDGEDDGPVSSKQPDVWLDDK</sequence>
<dbReference type="RefSeq" id="WP_173078614.1">
    <property type="nucleotide sequence ID" value="NZ_BAABJB010000004.1"/>
</dbReference>
<reference evidence="2 3" key="1">
    <citation type="submission" date="2020-03" db="EMBL/GenBank/DDBJ databases">
        <title>Whole genome shotgun sequence of Phytohabitans rumicis NBRC 108638.</title>
        <authorList>
            <person name="Komaki H."/>
            <person name="Tamura T."/>
        </authorList>
    </citation>
    <scope>NUCLEOTIDE SEQUENCE [LARGE SCALE GENOMIC DNA]</scope>
    <source>
        <strain evidence="2 3">NBRC 108638</strain>
    </source>
</reference>
<feature type="region of interest" description="Disordered" evidence="1">
    <location>
        <begin position="83"/>
        <end position="130"/>
    </location>
</feature>
<dbReference type="AlphaFoldDB" id="A0A6V8LBV6"/>
<evidence type="ECO:0000313" key="3">
    <source>
        <dbReference type="Proteomes" id="UP000482960"/>
    </source>
</evidence>
<protein>
    <submittedName>
        <fullName evidence="2">Uncharacterized protein</fullName>
    </submittedName>
</protein>
<proteinExistence type="predicted"/>